<sequence length="163" mass="19194">MEKRPKIKIHYSIYEIIIELISIIAIFINIYLLLKYYKLLPNVIPKHFNDAGIPNGYGNKSSIFVLAGISFIMYIFLTILNKFPHVYNYLKPITEENAEYQYRCARQLIIMIKAEFMIIFTYIEWNNIKVALEKSSSLGTWFLPIVLIVIFGTLLIYIRKCLK</sequence>
<keyword evidence="4" id="KW-1185">Reference proteome</keyword>
<dbReference type="Pfam" id="PF07853">
    <property type="entry name" value="DUF1648"/>
    <property type="match status" value="1"/>
</dbReference>
<feature type="transmembrane region" description="Helical" evidence="1">
    <location>
        <begin position="104"/>
        <end position="123"/>
    </location>
</feature>
<gene>
    <name evidence="3" type="ORF">AB8S09_15465</name>
</gene>
<evidence type="ECO:0000256" key="1">
    <source>
        <dbReference type="SAM" id="Phobius"/>
    </source>
</evidence>
<evidence type="ECO:0000313" key="3">
    <source>
        <dbReference type="EMBL" id="MEY8765019.1"/>
    </source>
</evidence>
<keyword evidence="1" id="KW-0812">Transmembrane</keyword>
<dbReference type="InterPro" id="IPR012867">
    <property type="entry name" value="DUF1648"/>
</dbReference>
<dbReference type="EMBL" id="JBGFFE010000042">
    <property type="protein sequence ID" value="MEY8765019.1"/>
    <property type="molecule type" value="Genomic_DNA"/>
</dbReference>
<comment type="caution">
    <text evidence="3">The sequence shown here is derived from an EMBL/GenBank/DDBJ whole genome shotgun (WGS) entry which is preliminary data.</text>
</comment>
<proteinExistence type="predicted"/>
<keyword evidence="1" id="KW-1133">Transmembrane helix</keyword>
<protein>
    <submittedName>
        <fullName evidence="3">DUF1648 domain-containing protein</fullName>
    </submittedName>
</protein>
<reference evidence="3 4" key="1">
    <citation type="submission" date="2024-08" db="EMBL/GenBank/DDBJ databases">
        <title>Clostridium lapicellarii sp. nov., and Clostridium renhuaiense sp. nov., two species isolated from the mud in a fermentation cellar used for producing sauce-flavour Chinese liquors.</title>
        <authorList>
            <person name="Yang F."/>
            <person name="Wang H."/>
            <person name="Chen L.Q."/>
            <person name="Zhou N."/>
            <person name="Lu J.J."/>
            <person name="Pu X.X."/>
            <person name="Wan B."/>
            <person name="Wang L."/>
            <person name="Liu S.J."/>
        </authorList>
    </citation>
    <scope>NUCLEOTIDE SEQUENCE [LARGE SCALE GENOMIC DNA]</scope>
    <source>
        <strain evidence="3 4">MT-113</strain>
    </source>
</reference>
<dbReference type="Proteomes" id="UP001565220">
    <property type="component" value="Unassembled WGS sequence"/>
</dbReference>
<evidence type="ECO:0000259" key="2">
    <source>
        <dbReference type="Pfam" id="PF07853"/>
    </source>
</evidence>
<dbReference type="RefSeq" id="WP_369869504.1">
    <property type="nucleotide sequence ID" value="NZ_JBGFFE010000042.1"/>
</dbReference>
<evidence type="ECO:0000313" key="4">
    <source>
        <dbReference type="Proteomes" id="UP001565220"/>
    </source>
</evidence>
<feature type="transmembrane region" description="Helical" evidence="1">
    <location>
        <begin position="12"/>
        <end position="34"/>
    </location>
</feature>
<organism evidence="3 4">
    <name type="scientific">Clostridium lapidicellarium</name>
    <dbReference type="NCBI Taxonomy" id="3240931"/>
    <lineage>
        <taxon>Bacteria</taxon>
        <taxon>Bacillati</taxon>
        <taxon>Bacillota</taxon>
        <taxon>Clostridia</taxon>
        <taxon>Eubacteriales</taxon>
        <taxon>Clostridiaceae</taxon>
        <taxon>Clostridium</taxon>
    </lineage>
</organism>
<feature type="transmembrane region" description="Helical" evidence="1">
    <location>
        <begin position="138"/>
        <end position="158"/>
    </location>
</feature>
<feature type="domain" description="DUF1648" evidence="2">
    <location>
        <begin position="25"/>
        <end position="69"/>
    </location>
</feature>
<feature type="transmembrane region" description="Helical" evidence="1">
    <location>
        <begin position="63"/>
        <end position="83"/>
    </location>
</feature>
<keyword evidence="1" id="KW-0472">Membrane</keyword>
<name>A0ABV4E1I4_9CLOT</name>
<accession>A0ABV4E1I4</accession>